<organism evidence="2 3">
    <name type="scientific">Cohnella cellulosilytica</name>
    <dbReference type="NCBI Taxonomy" id="986710"/>
    <lineage>
        <taxon>Bacteria</taxon>
        <taxon>Bacillati</taxon>
        <taxon>Bacillota</taxon>
        <taxon>Bacilli</taxon>
        <taxon>Bacillales</taxon>
        <taxon>Paenibacillaceae</taxon>
        <taxon>Cohnella</taxon>
    </lineage>
</organism>
<comment type="caution">
    <text evidence="2">The sequence shown here is derived from an EMBL/GenBank/DDBJ whole genome shotgun (WGS) entry which is preliminary data.</text>
</comment>
<comment type="function">
    <text evidence="1">Catalyzes the dephosphorylation of 2-6 carbon acid sugars in vitro.</text>
</comment>
<reference evidence="3" key="1">
    <citation type="journal article" date="2019" name="Int. J. Syst. Evol. Microbiol.">
        <title>The Global Catalogue of Microorganisms (GCM) 10K type strain sequencing project: providing services to taxonomists for standard genome sequencing and annotation.</title>
        <authorList>
            <consortium name="The Broad Institute Genomics Platform"/>
            <consortium name="The Broad Institute Genome Sequencing Center for Infectious Disease"/>
            <person name="Wu L."/>
            <person name="Ma J."/>
        </authorList>
    </citation>
    <scope>NUCLEOTIDE SEQUENCE [LARGE SCALE GENOMIC DNA]</scope>
    <source>
        <strain evidence="3">KCTC 12907</strain>
    </source>
</reference>
<dbReference type="PANTHER" id="PTHR19288:SF46">
    <property type="entry name" value="HALOACID DEHALOGENASE-LIKE HYDROLASE DOMAIN-CONTAINING PROTEIN 2"/>
    <property type="match status" value="1"/>
</dbReference>
<comment type="similarity">
    <text evidence="1">Belongs to the HAD-like hydrolase superfamily. NagD family.</text>
</comment>
<accession>A0ABW2FBH4</accession>
<sequence>MDQFAGYIFDLDGTIYLGDAAIKGAAETIEYLQAHRKKMLFLTNKTIESRERYVKKLRGFGIEVDLENLLSPSVVTLQYLHKHYPAAPVYLIGEEALKEELRQGGIRFAESPEETEMVVVSWDREFHYRHLDFAYQSIRQGAHVIATHPDRTCPVSGGEVPDCGGMIGAIEAVTNRKIDVIMGKPSALMASTALNILQVGASDCLMVGDRLETDILMGQLAGMRTALVLTGATSAEDIRAALAKPDYILDSVSGLMLHEQVRTE</sequence>
<protein>
    <recommendedName>
        <fullName evidence="1">Acid sugar phosphatase</fullName>
        <ecNumber evidence="1">3.1.3.-</ecNumber>
    </recommendedName>
</protein>
<dbReference type="SUPFAM" id="SSF56784">
    <property type="entry name" value="HAD-like"/>
    <property type="match status" value="1"/>
</dbReference>
<keyword evidence="3" id="KW-1185">Reference proteome</keyword>
<keyword evidence="2" id="KW-0378">Hydrolase</keyword>
<dbReference type="Gene3D" id="3.40.50.1000">
    <property type="entry name" value="HAD superfamily/HAD-like"/>
    <property type="match status" value="2"/>
</dbReference>
<proteinExistence type="inferred from homology"/>
<evidence type="ECO:0000313" key="3">
    <source>
        <dbReference type="Proteomes" id="UP001596378"/>
    </source>
</evidence>
<evidence type="ECO:0000313" key="2">
    <source>
        <dbReference type="EMBL" id="MFC7149627.1"/>
    </source>
</evidence>
<gene>
    <name evidence="2" type="ORF">ACFQMJ_13905</name>
</gene>
<dbReference type="InterPro" id="IPR023214">
    <property type="entry name" value="HAD_sf"/>
</dbReference>
<comment type="cofactor">
    <cofactor evidence="1">
        <name>Mg(2+)</name>
        <dbReference type="ChEBI" id="CHEBI:18420"/>
    </cofactor>
</comment>
<keyword evidence="1" id="KW-0460">Magnesium</keyword>
<evidence type="ECO:0000256" key="1">
    <source>
        <dbReference type="PIRNR" id="PIRNR000915"/>
    </source>
</evidence>
<dbReference type="InterPro" id="IPR006357">
    <property type="entry name" value="HAD-SF_hydro_IIA"/>
</dbReference>
<dbReference type="GO" id="GO:0016787">
    <property type="term" value="F:hydrolase activity"/>
    <property type="evidence" value="ECO:0007669"/>
    <property type="project" value="UniProtKB-KW"/>
</dbReference>
<dbReference type="PANTHER" id="PTHR19288">
    <property type="entry name" value="4-NITROPHENYLPHOSPHATASE-RELATED"/>
    <property type="match status" value="1"/>
</dbReference>
<keyword evidence="1" id="KW-0479">Metal-binding</keyword>
<dbReference type="Proteomes" id="UP001596378">
    <property type="component" value="Unassembled WGS sequence"/>
</dbReference>
<dbReference type="EC" id="3.1.3.-" evidence="1"/>
<dbReference type="PIRSF" id="PIRSF000915">
    <property type="entry name" value="PGP-type_phosphatase"/>
    <property type="match status" value="1"/>
</dbReference>
<dbReference type="RefSeq" id="WP_378051311.1">
    <property type="nucleotide sequence ID" value="NZ_JBHMDN010000034.1"/>
</dbReference>
<dbReference type="Pfam" id="PF13242">
    <property type="entry name" value="Hydrolase_like"/>
    <property type="match status" value="1"/>
</dbReference>
<dbReference type="EMBL" id="JBHTAI010000007">
    <property type="protein sequence ID" value="MFC7149627.1"/>
    <property type="molecule type" value="Genomic_DNA"/>
</dbReference>
<dbReference type="Pfam" id="PF13344">
    <property type="entry name" value="Hydrolase_6"/>
    <property type="match status" value="1"/>
</dbReference>
<dbReference type="NCBIfam" id="TIGR01460">
    <property type="entry name" value="HAD-SF-IIA"/>
    <property type="match status" value="1"/>
</dbReference>
<dbReference type="InterPro" id="IPR036412">
    <property type="entry name" value="HAD-like_sf"/>
</dbReference>
<name>A0ABW2FBH4_9BACL</name>